<dbReference type="InterPro" id="IPR042185">
    <property type="entry name" value="Serpin_sf_2"/>
</dbReference>
<dbReference type="OrthoDB" id="671595at2759"/>
<dbReference type="Pfam" id="PF00079">
    <property type="entry name" value="Serpin"/>
    <property type="match status" value="1"/>
</dbReference>
<dbReference type="Gene3D" id="3.30.497.10">
    <property type="entry name" value="Antithrombin, subunit I, domain 2"/>
    <property type="match status" value="1"/>
</dbReference>
<dbReference type="PANTHER" id="PTHR11461">
    <property type="entry name" value="SERINE PROTEASE INHIBITOR, SERPIN"/>
    <property type="match status" value="1"/>
</dbReference>
<reference evidence="3" key="2">
    <citation type="submission" date="2017-06" db="EMBL/GenBank/DDBJ databases">
        <title>WGS assembly of Brachypodium distachyon.</title>
        <authorList>
            <consortium name="The International Brachypodium Initiative"/>
            <person name="Lucas S."/>
            <person name="Harmon-Smith M."/>
            <person name="Lail K."/>
            <person name="Tice H."/>
            <person name="Grimwood J."/>
            <person name="Bruce D."/>
            <person name="Barry K."/>
            <person name="Shu S."/>
            <person name="Lindquist E."/>
            <person name="Wang M."/>
            <person name="Pitluck S."/>
            <person name="Vogel J.P."/>
            <person name="Garvin D.F."/>
            <person name="Mockler T.C."/>
            <person name="Schmutz J."/>
            <person name="Rokhsar D."/>
            <person name="Bevan M.W."/>
        </authorList>
    </citation>
    <scope>NUCLEOTIDE SEQUENCE</scope>
    <source>
        <strain evidence="3">Bd21</strain>
    </source>
</reference>
<proteinExistence type="inferred from homology"/>
<evidence type="ECO:0000313" key="3">
    <source>
        <dbReference type="EMBL" id="KQJ83765.1"/>
    </source>
</evidence>
<dbReference type="InterPro" id="IPR023795">
    <property type="entry name" value="Serpin_CS"/>
</dbReference>
<dbReference type="AlphaFoldDB" id="A0A0Q3KU62"/>
<dbReference type="GO" id="GO:0004867">
    <property type="term" value="F:serine-type endopeptidase inhibitor activity"/>
    <property type="evidence" value="ECO:0007669"/>
    <property type="project" value="InterPro"/>
</dbReference>
<gene>
    <name evidence="3" type="ORF">BRADI_5g16744v3</name>
</gene>
<dbReference type="EMBL" id="CM000884">
    <property type="protein sequence ID" value="KQJ83765.1"/>
    <property type="molecule type" value="Genomic_DNA"/>
</dbReference>
<evidence type="ECO:0000313" key="4">
    <source>
        <dbReference type="EnsemblPlants" id="KQJ83765"/>
    </source>
</evidence>
<organism evidence="3">
    <name type="scientific">Brachypodium distachyon</name>
    <name type="common">Purple false brome</name>
    <name type="synonym">Trachynia distachya</name>
    <dbReference type="NCBI Taxonomy" id="15368"/>
    <lineage>
        <taxon>Eukaryota</taxon>
        <taxon>Viridiplantae</taxon>
        <taxon>Streptophyta</taxon>
        <taxon>Embryophyta</taxon>
        <taxon>Tracheophyta</taxon>
        <taxon>Spermatophyta</taxon>
        <taxon>Magnoliopsida</taxon>
        <taxon>Liliopsida</taxon>
        <taxon>Poales</taxon>
        <taxon>Poaceae</taxon>
        <taxon>BOP clade</taxon>
        <taxon>Pooideae</taxon>
        <taxon>Stipodae</taxon>
        <taxon>Brachypodieae</taxon>
        <taxon>Brachypodium</taxon>
    </lineage>
</organism>
<accession>A0A0Q3KU62</accession>
<dbReference type="Proteomes" id="UP000008810">
    <property type="component" value="Chromosome 5"/>
</dbReference>
<dbReference type="ExpressionAtlas" id="A0A0Q3KU62">
    <property type="expression patterns" value="baseline"/>
</dbReference>
<dbReference type="InterPro" id="IPR023796">
    <property type="entry name" value="Serpin_dom"/>
</dbReference>
<comment type="similarity">
    <text evidence="1">Belongs to the serpin family.</text>
</comment>
<dbReference type="FunCoup" id="A0A0Q3KU62">
    <property type="interactions" value="9"/>
</dbReference>
<reference evidence="4" key="3">
    <citation type="submission" date="2018-08" db="UniProtKB">
        <authorList>
            <consortium name="EnsemblPlants"/>
        </authorList>
    </citation>
    <scope>IDENTIFICATION</scope>
    <source>
        <strain evidence="4">cv. Bd21</strain>
    </source>
</reference>
<evidence type="ECO:0000313" key="5">
    <source>
        <dbReference type="Proteomes" id="UP000008810"/>
    </source>
</evidence>
<dbReference type="InParanoid" id="A0A0Q3KU62"/>
<reference evidence="3 4" key="1">
    <citation type="journal article" date="2010" name="Nature">
        <title>Genome sequencing and analysis of the model grass Brachypodium distachyon.</title>
        <authorList>
            <consortium name="International Brachypodium Initiative"/>
        </authorList>
    </citation>
    <scope>NUCLEOTIDE SEQUENCE [LARGE SCALE GENOMIC DNA]</scope>
    <source>
        <strain evidence="3 4">Bd21</strain>
    </source>
</reference>
<sequence>MLIFLPDKHDGLRDLLRLAATEPGFVTRCVPEDLQEVIPCLVPKFKFAFGFDATDPLRSLGLAAPFDPLAADLSGAVASCTPALEEGLYVSSVEQICGVEVGEEGTTAVGVLYEPSSPTYSPGQPPPPPPMSFVADRPFVFAVVEYNKAEVLFLGHVVDPAKET</sequence>
<dbReference type="InterPro" id="IPR042178">
    <property type="entry name" value="Serpin_sf_1"/>
</dbReference>
<feature type="domain" description="Serpin" evidence="2">
    <location>
        <begin position="1"/>
        <end position="160"/>
    </location>
</feature>
<evidence type="ECO:0000256" key="1">
    <source>
        <dbReference type="ARBA" id="ARBA00009500"/>
    </source>
</evidence>
<dbReference type="PANTHER" id="PTHR11461:SF286">
    <property type="entry name" value="NON-INHIBITORY SERPIN-Z11-RELATED"/>
    <property type="match status" value="1"/>
</dbReference>
<dbReference type="Gene3D" id="2.10.310.10">
    <property type="entry name" value="Serpins superfamily"/>
    <property type="match status" value="1"/>
</dbReference>
<evidence type="ECO:0000259" key="2">
    <source>
        <dbReference type="Pfam" id="PF00079"/>
    </source>
</evidence>
<name>A0A0Q3KU62_BRADI</name>
<dbReference type="InterPro" id="IPR000215">
    <property type="entry name" value="Serpin_fam"/>
</dbReference>
<dbReference type="STRING" id="15368.A0A0Q3KU62"/>
<dbReference type="SUPFAM" id="SSF56574">
    <property type="entry name" value="Serpins"/>
    <property type="match status" value="1"/>
</dbReference>
<keyword evidence="5" id="KW-1185">Reference proteome</keyword>
<dbReference type="Gramene" id="KQJ83765">
    <property type="protein sequence ID" value="KQJ83765"/>
    <property type="gene ID" value="BRADI_5g16744v3"/>
</dbReference>
<dbReference type="PROSITE" id="PS00284">
    <property type="entry name" value="SERPIN"/>
    <property type="match status" value="1"/>
</dbReference>
<dbReference type="Gene3D" id="2.30.39.10">
    <property type="entry name" value="Alpha-1-antitrypsin, domain 1"/>
    <property type="match status" value="1"/>
</dbReference>
<dbReference type="InterPro" id="IPR036186">
    <property type="entry name" value="Serpin_sf"/>
</dbReference>
<dbReference type="EnsemblPlants" id="KQJ83765">
    <property type="protein sequence ID" value="KQJ83765"/>
    <property type="gene ID" value="BRADI_5g16744v3"/>
</dbReference>
<protein>
    <recommendedName>
        <fullName evidence="2">Serpin domain-containing protein</fullName>
    </recommendedName>
</protein>
<dbReference type="GO" id="GO:0005615">
    <property type="term" value="C:extracellular space"/>
    <property type="evidence" value="ECO:0007669"/>
    <property type="project" value="InterPro"/>
</dbReference>